<reference evidence="2" key="1">
    <citation type="submission" date="2022-11" db="UniProtKB">
        <authorList>
            <consortium name="WormBaseParasite"/>
        </authorList>
    </citation>
    <scope>IDENTIFICATION</scope>
</reference>
<sequence length="419" mass="48784">MALYFVYMGPSCILQDFLFPGGKQNFWTGFVGYLFHGQWLQDLFIQDVTSFNRLITIMYPKATLFFSRKNTIKLAVGVYIAGFFIAWVANYWMPCCNFYLYYKSYSYTFLDYEDNVANYFIDTPINVVCSILAVVNYATIYSYVRISNKKVTKVMEISVQHARKSQELRYAFQFAFCTGCCVGFVGYLFHGQWLQDLFIQDVTSFNRLITIMYPKATLFFSRKNTIKLAVGVYIAGFFIAWVANYWMPCCNFYLYYKSYSYTFLDYEDNVANYFIDTPINVVCSILAVVNYATIYSYVRISNKKVTKVMEISVQHARKSQELRYAFQFAFCTGCCVVTWISFRVMSLAMGGTNSPIFFSLTILQILHSSANSLVFLIFNKDVRQQFKHHIFGQVQIKQPMCRSVSSYTRECTRPTKSIL</sequence>
<evidence type="ECO:0000313" key="2">
    <source>
        <dbReference type="WBParaSite" id="JU765_v2.g7958.t2"/>
    </source>
</evidence>
<dbReference type="WBParaSite" id="JU765_v2.g7958.t2">
    <property type="protein sequence ID" value="JU765_v2.g7958.t2"/>
    <property type="gene ID" value="JU765_v2.g7958"/>
</dbReference>
<proteinExistence type="predicted"/>
<organism evidence="1 2">
    <name type="scientific">Panagrolaimus sp. JU765</name>
    <dbReference type="NCBI Taxonomy" id="591449"/>
    <lineage>
        <taxon>Eukaryota</taxon>
        <taxon>Metazoa</taxon>
        <taxon>Ecdysozoa</taxon>
        <taxon>Nematoda</taxon>
        <taxon>Chromadorea</taxon>
        <taxon>Rhabditida</taxon>
        <taxon>Tylenchina</taxon>
        <taxon>Panagrolaimomorpha</taxon>
        <taxon>Panagrolaimoidea</taxon>
        <taxon>Panagrolaimidae</taxon>
        <taxon>Panagrolaimus</taxon>
    </lineage>
</organism>
<dbReference type="Proteomes" id="UP000887576">
    <property type="component" value="Unplaced"/>
</dbReference>
<evidence type="ECO:0000313" key="1">
    <source>
        <dbReference type="Proteomes" id="UP000887576"/>
    </source>
</evidence>
<protein>
    <submittedName>
        <fullName evidence="2">7TM GPCR serpentine receptor class x (Srx) domain-containing protein</fullName>
    </submittedName>
</protein>
<accession>A0AC34RLD3</accession>
<name>A0AC34RLD3_9BILA</name>